<dbReference type="KEGG" id="dfg:B0537_08075"/>
<dbReference type="OrthoDB" id="5392220at2"/>
<dbReference type="SMART" id="SM00304">
    <property type="entry name" value="HAMP"/>
    <property type="match status" value="1"/>
</dbReference>
<dbReference type="STRING" id="1833852.B0537_08075"/>
<dbReference type="PANTHER" id="PTHR32089:SF112">
    <property type="entry name" value="LYSOZYME-LIKE PROTEIN-RELATED"/>
    <property type="match status" value="1"/>
</dbReference>
<dbReference type="SUPFAM" id="SSF58104">
    <property type="entry name" value="Methyl-accepting chemotaxis protein (MCP) signaling domain"/>
    <property type="match status" value="1"/>
</dbReference>
<dbReference type="NCBIfam" id="NF045718">
    <property type="entry name" value="two_CW_domain"/>
    <property type="match status" value="1"/>
</dbReference>
<dbReference type="AlphaFoldDB" id="A0A1S6IWB8"/>
<keyword evidence="5" id="KW-0472">Membrane</keyword>
<dbReference type="Pfam" id="PF00672">
    <property type="entry name" value="HAMP"/>
    <property type="match status" value="1"/>
</dbReference>
<dbReference type="InterPro" id="IPR024478">
    <property type="entry name" value="HlyB_4HB_MCP"/>
</dbReference>
<feature type="compositionally biased region" description="Low complexity" evidence="4">
    <location>
        <begin position="387"/>
        <end position="399"/>
    </location>
</feature>
<dbReference type="CDD" id="cd11386">
    <property type="entry name" value="MCP_signal"/>
    <property type="match status" value="1"/>
</dbReference>
<dbReference type="RefSeq" id="WP_077714093.1">
    <property type="nucleotide sequence ID" value="NZ_CP019698.1"/>
</dbReference>
<dbReference type="Gene3D" id="6.10.340.10">
    <property type="match status" value="1"/>
</dbReference>
<dbReference type="InterPro" id="IPR054687">
    <property type="entry name" value="Two-CW_dom"/>
</dbReference>
<dbReference type="EMBL" id="CP019698">
    <property type="protein sequence ID" value="AQS59040.1"/>
    <property type="molecule type" value="Genomic_DNA"/>
</dbReference>
<keyword evidence="5" id="KW-0812">Transmembrane</keyword>
<feature type="region of interest" description="Disordered" evidence="4">
    <location>
        <begin position="381"/>
        <end position="404"/>
    </location>
</feature>
<dbReference type="InterPro" id="IPR004089">
    <property type="entry name" value="MCPsignal_dom"/>
</dbReference>
<name>A0A1S6IWB8_9FIRM</name>
<evidence type="ECO:0000259" key="6">
    <source>
        <dbReference type="PROSITE" id="PS50111"/>
    </source>
</evidence>
<reference evidence="8 9" key="1">
    <citation type="journal article" date="2016" name="Int. J. Syst. Evol. Microbiol.">
        <title>Desulfotomaculum ferrireducens sp. nov., a moderately thermophilic sulfate-reducing and dissimilatory Fe(III)-reducing bacterium isolated from compost.</title>
        <authorList>
            <person name="Yang G."/>
            <person name="Guo J."/>
            <person name="Zhuang L."/>
            <person name="Yuan Y."/>
            <person name="Zhou S."/>
        </authorList>
    </citation>
    <scope>NUCLEOTIDE SEQUENCE [LARGE SCALE GENOMIC DNA]</scope>
    <source>
        <strain evidence="8 9">GSS09</strain>
    </source>
</reference>
<gene>
    <name evidence="8" type="ORF">B0537_08075</name>
</gene>
<dbReference type="Gene3D" id="1.10.287.950">
    <property type="entry name" value="Methyl-accepting chemotaxis protein"/>
    <property type="match status" value="1"/>
</dbReference>
<evidence type="ECO:0000256" key="4">
    <source>
        <dbReference type="SAM" id="MobiDB-lite"/>
    </source>
</evidence>
<dbReference type="SMART" id="SM00283">
    <property type="entry name" value="MA"/>
    <property type="match status" value="1"/>
</dbReference>
<evidence type="ECO:0000259" key="7">
    <source>
        <dbReference type="PROSITE" id="PS50885"/>
    </source>
</evidence>
<keyword evidence="1 3" id="KW-0807">Transducer</keyword>
<evidence type="ECO:0000256" key="1">
    <source>
        <dbReference type="ARBA" id="ARBA00023224"/>
    </source>
</evidence>
<dbReference type="PROSITE" id="PS50885">
    <property type="entry name" value="HAMP"/>
    <property type="match status" value="1"/>
</dbReference>
<evidence type="ECO:0000256" key="5">
    <source>
        <dbReference type="SAM" id="Phobius"/>
    </source>
</evidence>
<protein>
    <submittedName>
        <fullName evidence="8">Chemotaxis protein</fullName>
    </submittedName>
</protein>
<organism evidence="8 9">
    <name type="scientific">Desulforamulus ferrireducens</name>
    <dbReference type="NCBI Taxonomy" id="1833852"/>
    <lineage>
        <taxon>Bacteria</taxon>
        <taxon>Bacillati</taxon>
        <taxon>Bacillota</taxon>
        <taxon>Clostridia</taxon>
        <taxon>Eubacteriales</taxon>
        <taxon>Peptococcaceae</taxon>
        <taxon>Desulforamulus</taxon>
    </lineage>
</organism>
<evidence type="ECO:0000313" key="8">
    <source>
        <dbReference type="EMBL" id="AQS59040.1"/>
    </source>
</evidence>
<dbReference type="GO" id="GO:0016020">
    <property type="term" value="C:membrane"/>
    <property type="evidence" value="ECO:0007669"/>
    <property type="project" value="InterPro"/>
</dbReference>
<dbReference type="PROSITE" id="PS50111">
    <property type="entry name" value="CHEMOTAXIS_TRANSDUC_2"/>
    <property type="match status" value="1"/>
</dbReference>
<keyword evidence="5" id="KW-1133">Transmembrane helix</keyword>
<dbReference type="Pfam" id="PF12729">
    <property type="entry name" value="4HB_MCP_1"/>
    <property type="match status" value="1"/>
</dbReference>
<dbReference type="GO" id="GO:0007165">
    <property type="term" value="P:signal transduction"/>
    <property type="evidence" value="ECO:0007669"/>
    <property type="project" value="UniProtKB-KW"/>
</dbReference>
<accession>A0A1S6IWB8</accession>
<dbReference type="Proteomes" id="UP000189464">
    <property type="component" value="Chromosome"/>
</dbReference>
<dbReference type="InterPro" id="IPR004090">
    <property type="entry name" value="Chemotax_Me-accpt_rcpt"/>
</dbReference>
<feature type="domain" description="Methyl-accepting transducer" evidence="6">
    <location>
        <begin position="333"/>
        <end position="583"/>
    </location>
</feature>
<evidence type="ECO:0000313" key="9">
    <source>
        <dbReference type="Proteomes" id="UP000189464"/>
    </source>
</evidence>
<dbReference type="CDD" id="cd06225">
    <property type="entry name" value="HAMP"/>
    <property type="match status" value="1"/>
</dbReference>
<comment type="similarity">
    <text evidence="2">Belongs to the methyl-accepting chemotaxis (MCP) protein family.</text>
</comment>
<dbReference type="Pfam" id="PF00015">
    <property type="entry name" value="MCPsignal"/>
    <property type="match status" value="1"/>
</dbReference>
<evidence type="ECO:0000256" key="2">
    <source>
        <dbReference type="ARBA" id="ARBA00029447"/>
    </source>
</evidence>
<feature type="transmembrane region" description="Helical" evidence="5">
    <location>
        <begin position="258"/>
        <end position="280"/>
    </location>
</feature>
<feature type="domain" description="HAMP" evidence="7">
    <location>
        <begin position="282"/>
        <end position="335"/>
    </location>
</feature>
<dbReference type="GO" id="GO:0004888">
    <property type="term" value="F:transmembrane signaling receptor activity"/>
    <property type="evidence" value="ECO:0007669"/>
    <property type="project" value="InterPro"/>
</dbReference>
<sequence length="598" mass="65700">MNNCWEYLNCPEERQKNCPAYTTQQGTNCWKVPQTLCRGEVQGTVAQKIPFCRECKFFNNSISMNKYPIKRKLMTGFGILIGLLLFIGIFSYYEMNQIRDNYDNLVDQRLAVINQTNNSLILIEKSALNLRNYLITGDNSYLDKHTAEIDEANDVMDKIRTILQTEQGKKIYDEFAQSYASYKYYANNMINLRRLANFDPSVNAEQQEIMILKQIQQQTLADKGTVNGTIDTGRKLIEYVNELVKSEQVTIQRQVNQLITIISVIILIGLAAGLAVAIYVSNLIAKPISKLEQAVAKIAAGDLTSEEVVIHNRDEVGTLAMAFNQMTISLKDLVLHIKEKAESVSAASEELTSTSQQSSTAATEASSTLMELAATVERVSENTNQVSASSQSASHAAEAGRQGLEQVEGQMATIKDSTERVSQVINELNQASGQISQIVEMITQIAEQTNLLALNAAIEAARAGEQGRGFAVVAEEVRKLAEQSGTAAKRIKDLIFTIQEETARAVTTMSEGVQEVDKGTQVVQEVAISFQQILAAIQEVTTQIQDVAASSQQISAGVQTVAGTAQEQAAMMEELSASSEALAQMAEELNNTSARFKI</sequence>
<proteinExistence type="inferred from homology"/>
<dbReference type="InterPro" id="IPR003660">
    <property type="entry name" value="HAMP_dom"/>
</dbReference>
<dbReference type="PANTHER" id="PTHR32089">
    <property type="entry name" value="METHYL-ACCEPTING CHEMOTAXIS PROTEIN MCPB"/>
    <property type="match status" value="1"/>
</dbReference>
<keyword evidence="9" id="KW-1185">Reference proteome</keyword>
<feature type="transmembrane region" description="Helical" evidence="5">
    <location>
        <begin position="73"/>
        <end position="93"/>
    </location>
</feature>
<evidence type="ECO:0000256" key="3">
    <source>
        <dbReference type="PROSITE-ProRule" id="PRU00284"/>
    </source>
</evidence>
<dbReference type="GO" id="GO:0006935">
    <property type="term" value="P:chemotaxis"/>
    <property type="evidence" value="ECO:0007669"/>
    <property type="project" value="InterPro"/>
</dbReference>
<dbReference type="PRINTS" id="PR00260">
    <property type="entry name" value="CHEMTRNSDUCR"/>
</dbReference>
<dbReference type="FunFam" id="1.10.287.950:FF:000001">
    <property type="entry name" value="Methyl-accepting chemotaxis sensory transducer"/>
    <property type="match status" value="1"/>
</dbReference>